<evidence type="ECO:0000256" key="1">
    <source>
        <dbReference type="ARBA" id="ARBA00007074"/>
    </source>
</evidence>
<evidence type="ECO:0000256" key="4">
    <source>
        <dbReference type="ARBA" id="ARBA00022807"/>
    </source>
</evidence>
<evidence type="ECO:0000259" key="5">
    <source>
        <dbReference type="PROSITE" id="PS51935"/>
    </source>
</evidence>
<comment type="similarity">
    <text evidence="1">Belongs to the peptidase C40 family.</text>
</comment>
<dbReference type="RefSeq" id="WP_110499717.1">
    <property type="nucleotide sequence ID" value="NZ_QJVD01000003.1"/>
</dbReference>
<dbReference type="OrthoDB" id="5177647at2"/>
<dbReference type="AlphaFoldDB" id="A0A2V5LC64"/>
<name>A0A2V5LC64_9MICC</name>
<keyword evidence="2" id="KW-0645">Protease</keyword>
<reference evidence="6 7" key="1">
    <citation type="submission" date="2018-05" db="EMBL/GenBank/DDBJ databases">
        <title>Genetic diversity of glacier-inhabiting Cryobacterium bacteria in China and description of Cryobacterium mengkeensis sp. nov. and Arthrobacter glacialis sp. nov.</title>
        <authorList>
            <person name="Liu Q."/>
            <person name="Xin Y.-H."/>
        </authorList>
    </citation>
    <scope>NUCLEOTIDE SEQUENCE [LARGE SCALE GENOMIC DNA]</scope>
    <source>
        <strain evidence="6 7">LI2</strain>
    </source>
</reference>
<keyword evidence="4" id="KW-0788">Thiol protease</keyword>
<dbReference type="Pfam" id="PF00877">
    <property type="entry name" value="NLPC_P60"/>
    <property type="match status" value="1"/>
</dbReference>
<keyword evidence="7" id="KW-1185">Reference proteome</keyword>
<evidence type="ECO:0000313" key="7">
    <source>
        <dbReference type="Proteomes" id="UP000247832"/>
    </source>
</evidence>
<dbReference type="InterPro" id="IPR051794">
    <property type="entry name" value="PG_Endopeptidase_C40"/>
</dbReference>
<comment type="caution">
    <text evidence="6">The sequence shown here is derived from an EMBL/GenBank/DDBJ whole genome shotgun (WGS) entry which is preliminary data.</text>
</comment>
<dbReference type="PANTHER" id="PTHR47359">
    <property type="entry name" value="PEPTIDOGLYCAN DL-ENDOPEPTIDASE CWLO"/>
    <property type="match status" value="1"/>
</dbReference>
<dbReference type="Gene3D" id="3.90.1720.10">
    <property type="entry name" value="endopeptidase domain like (from Nostoc punctiforme)"/>
    <property type="match status" value="1"/>
</dbReference>
<dbReference type="SUPFAM" id="SSF54001">
    <property type="entry name" value="Cysteine proteinases"/>
    <property type="match status" value="1"/>
</dbReference>
<evidence type="ECO:0000256" key="2">
    <source>
        <dbReference type="ARBA" id="ARBA00022670"/>
    </source>
</evidence>
<dbReference type="Proteomes" id="UP000247832">
    <property type="component" value="Unassembled WGS sequence"/>
</dbReference>
<proteinExistence type="inferred from homology"/>
<dbReference type="GO" id="GO:0006508">
    <property type="term" value="P:proteolysis"/>
    <property type="evidence" value="ECO:0007669"/>
    <property type="project" value="UniProtKB-KW"/>
</dbReference>
<keyword evidence="3" id="KW-0378">Hydrolase</keyword>
<dbReference type="InterPro" id="IPR038765">
    <property type="entry name" value="Papain-like_cys_pep_sf"/>
</dbReference>
<dbReference type="PANTHER" id="PTHR47359:SF3">
    <property type="entry name" value="NLP_P60 DOMAIN-CONTAINING PROTEIN-RELATED"/>
    <property type="match status" value="1"/>
</dbReference>
<sequence length="263" mass="25464">MSSNTALGRHRAEVVKTSPISVITKAVSSNVGGVGRQAAVIAAASGLVLTSGIAANAATPTVERASDGGTTLSQNSELASAVTAASTVKISFASPVIKSTPAPVVEAPVVAVQSNEVVAAPAAQAAPAPAAAPAATITTTEAPAAPAPKPAAKSGIGATIAAAALAQLGVAQDCTMLVTHAIAAAGINFHGWPAGYLALGRTVSQGEAQPGDLIYYADGGVGMAHIAVYIGNGQAVHGGFQGSTVVYSVNVGGSAPVFIAMGH</sequence>
<dbReference type="PROSITE" id="PS51935">
    <property type="entry name" value="NLPC_P60"/>
    <property type="match status" value="1"/>
</dbReference>
<evidence type="ECO:0000313" key="6">
    <source>
        <dbReference type="EMBL" id="PYI68968.1"/>
    </source>
</evidence>
<organism evidence="6 7">
    <name type="scientific">Arthrobacter livingstonensis</name>
    <dbReference type="NCBI Taxonomy" id="670078"/>
    <lineage>
        <taxon>Bacteria</taxon>
        <taxon>Bacillati</taxon>
        <taxon>Actinomycetota</taxon>
        <taxon>Actinomycetes</taxon>
        <taxon>Micrococcales</taxon>
        <taxon>Micrococcaceae</taxon>
        <taxon>Arthrobacter</taxon>
    </lineage>
</organism>
<feature type="domain" description="NlpC/P60" evidence="5">
    <location>
        <begin position="130"/>
        <end position="263"/>
    </location>
</feature>
<dbReference type="EMBL" id="QJVD01000003">
    <property type="protein sequence ID" value="PYI68968.1"/>
    <property type="molecule type" value="Genomic_DNA"/>
</dbReference>
<protein>
    <recommendedName>
        <fullName evidence="5">NlpC/P60 domain-containing protein</fullName>
    </recommendedName>
</protein>
<dbReference type="InterPro" id="IPR000064">
    <property type="entry name" value="NLP_P60_dom"/>
</dbReference>
<dbReference type="GO" id="GO:0008234">
    <property type="term" value="F:cysteine-type peptidase activity"/>
    <property type="evidence" value="ECO:0007669"/>
    <property type="project" value="UniProtKB-KW"/>
</dbReference>
<evidence type="ECO:0000256" key="3">
    <source>
        <dbReference type="ARBA" id="ARBA00022801"/>
    </source>
</evidence>
<accession>A0A2V5LC64</accession>
<gene>
    <name evidence="6" type="ORF">CVV68_03975</name>
</gene>